<gene>
    <name evidence="2" type="ORF">Amon01_001011100</name>
</gene>
<dbReference type="AlphaFoldDB" id="A0A9W6WMN6"/>
<evidence type="ECO:0000256" key="1">
    <source>
        <dbReference type="SAM" id="MobiDB-lite"/>
    </source>
</evidence>
<reference evidence="2" key="1">
    <citation type="submission" date="2023-04" db="EMBL/GenBank/DDBJ databases">
        <title>Ambrosiozyma monospora NBRC 1965.</title>
        <authorList>
            <person name="Ichikawa N."/>
            <person name="Sato H."/>
            <person name="Tonouchi N."/>
        </authorList>
    </citation>
    <scope>NUCLEOTIDE SEQUENCE</scope>
    <source>
        <strain evidence="2">NBRC 1965</strain>
    </source>
</reference>
<keyword evidence="3" id="KW-1185">Reference proteome</keyword>
<dbReference type="EMBL" id="BSXU01016741">
    <property type="protein sequence ID" value="GME83776.1"/>
    <property type="molecule type" value="Genomic_DNA"/>
</dbReference>
<organism evidence="2 3">
    <name type="scientific">Ambrosiozyma monospora</name>
    <name type="common">Yeast</name>
    <name type="synonym">Endomycopsis monosporus</name>
    <dbReference type="NCBI Taxonomy" id="43982"/>
    <lineage>
        <taxon>Eukaryota</taxon>
        <taxon>Fungi</taxon>
        <taxon>Dikarya</taxon>
        <taxon>Ascomycota</taxon>
        <taxon>Saccharomycotina</taxon>
        <taxon>Pichiomycetes</taxon>
        <taxon>Pichiales</taxon>
        <taxon>Pichiaceae</taxon>
        <taxon>Ambrosiozyma</taxon>
    </lineage>
</organism>
<protein>
    <submittedName>
        <fullName evidence="2">Unnamed protein product</fullName>
    </submittedName>
</protein>
<proteinExistence type="predicted"/>
<evidence type="ECO:0000313" key="3">
    <source>
        <dbReference type="Proteomes" id="UP001165063"/>
    </source>
</evidence>
<evidence type="ECO:0000313" key="2">
    <source>
        <dbReference type="EMBL" id="GME83776.1"/>
    </source>
</evidence>
<name>A0A9W6WMN6_AMBMO</name>
<feature type="compositionally biased region" description="Low complexity" evidence="1">
    <location>
        <begin position="12"/>
        <end position="35"/>
    </location>
</feature>
<dbReference type="Proteomes" id="UP001165063">
    <property type="component" value="Unassembled WGS sequence"/>
</dbReference>
<comment type="caution">
    <text evidence="2">The sequence shown here is derived from an EMBL/GenBank/DDBJ whole genome shotgun (WGS) entry which is preliminary data.</text>
</comment>
<feature type="region of interest" description="Disordered" evidence="1">
    <location>
        <begin position="1"/>
        <end position="65"/>
    </location>
</feature>
<accession>A0A9W6WMN6</accession>
<sequence length="99" mass="10417">MSTLKIQPPVLPSSRPLFPSLLSPSTSTSIETPSSVDQPSNHHHASPTSTQLPPSSALAPFLTSSKDPNLKKLTALTDFIGPLAEPTPIAPQQVCVACY</sequence>